<sequence>MIFFKNCRDVAVANNSLLFETNIPFFKTNAIDYIKQVLFYFLTDFPDLHRFFYFPLYRSVNDSNNDLGIKITTMDLPMLLHRNQSRQRAH</sequence>
<protein>
    <submittedName>
        <fullName evidence="1">Uncharacterized protein</fullName>
    </submittedName>
</protein>
<dbReference type="Proteomes" id="UP000003586">
    <property type="component" value="Chromosome"/>
</dbReference>
<dbReference type="AlphaFoldDB" id="W0F6T1"/>
<gene>
    <name evidence="1" type="ORF">NIASO_02605</name>
</gene>
<evidence type="ECO:0000313" key="2">
    <source>
        <dbReference type="Proteomes" id="UP000003586"/>
    </source>
</evidence>
<dbReference type="EMBL" id="CP007035">
    <property type="protein sequence ID" value="AHF17154.1"/>
    <property type="molecule type" value="Genomic_DNA"/>
</dbReference>
<keyword evidence="2" id="KW-1185">Reference proteome</keyword>
<proteinExistence type="predicted"/>
<name>W0F6T1_9BACT</name>
<dbReference type="HOGENOM" id="CLU_2437806_0_0_10"/>
<accession>W0F6T1</accession>
<reference evidence="1 2" key="1">
    <citation type="submission" date="2013-12" db="EMBL/GenBank/DDBJ databases">
        <authorList>
            <consortium name="DOE Joint Genome Institute"/>
            <person name="Eisen J."/>
            <person name="Huntemann M."/>
            <person name="Han J."/>
            <person name="Chen A."/>
            <person name="Kyrpides N."/>
            <person name="Mavromatis K."/>
            <person name="Markowitz V."/>
            <person name="Palaniappan K."/>
            <person name="Ivanova N."/>
            <person name="Schaumberg A."/>
            <person name="Pati A."/>
            <person name="Liolios K."/>
            <person name="Nordberg H.P."/>
            <person name="Cantor M.N."/>
            <person name="Hua S.X."/>
            <person name="Woyke T."/>
        </authorList>
    </citation>
    <scope>NUCLEOTIDE SEQUENCE [LARGE SCALE GENOMIC DNA]</scope>
    <source>
        <strain evidence="2">DSM 19437</strain>
    </source>
</reference>
<dbReference type="KEGG" id="nso:NIASO_02605"/>
<evidence type="ECO:0000313" key="1">
    <source>
        <dbReference type="EMBL" id="AHF17154.1"/>
    </source>
</evidence>
<organism evidence="1 2">
    <name type="scientific">Niabella soli DSM 19437</name>
    <dbReference type="NCBI Taxonomy" id="929713"/>
    <lineage>
        <taxon>Bacteria</taxon>
        <taxon>Pseudomonadati</taxon>
        <taxon>Bacteroidota</taxon>
        <taxon>Chitinophagia</taxon>
        <taxon>Chitinophagales</taxon>
        <taxon>Chitinophagaceae</taxon>
        <taxon>Niabella</taxon>
    </lineage>
</organism>